<reference evidence="6" key="1">
    <citation type="submission" date="2020-12" db="EMBL/GenBank/DDBJ databases">
        <authorList>
            <person name="Iha C."/>
        </authorList>
    </citation>
    <scope>NUCLEOTIDE SEQUENCE</scope>
</reference>
<evidence type="ECO:0000259" key="3">
    <source>
        <dbReference type="Pfam" id="PF18087"/>
    </source>
</evidence>
<evidence type="ECO:0000313" key="6">
    <source>
        <dbReference type="EMBL" id="CAD7699601.1"/>
    </source>
</evidence>
<sequence>MAQQMAPMSMGGVVRRPQAGHARNLAAIAPAAYRPGEQPPPGLILPNQRPPRPSGPPGSPQQPPRLIVPGGESRSPPQVAIDDDGSINKTPSNRYRPPPGFMDEERLQQAVMKEGKVPGNADAMLQRVRGGVGKWHERAAMLEPLRAAGFDGSALEDAAGVPRKEQSVMRIAGDIRESLMGGAISEEALRAYDVDGAYFMLYELRFLKAEQRARGAQYIADHGLDPRESMELARAIKEHERRNGFEEGFSEAAGDCLAFKYFRNVLESRLADEQQELAQRGIEVAVTDAARERMEDLIDELTENGVARPQTARLAMLRMTEDELRVMPVPVVGTIEQALAKDVSDAPKCNKRGVFGVFTTSGQGTQSWVALPQWKVLVEASRPVAVEIPDCSQMPFLIASTSAKVDWGPLATVARSKEAPRVISLMLLPYALSLCIALLCSLHARWARGICCPVVPEERCKHAILSLQSSPFCEHFWSLSVV</sequence>
<keyword evidence="1" id="KW-0143">Chaperone</keyword>
<feature type="domain" description="Rubisco accumulation factor 1 alpha-helical" evidence="4">
    <location>
        <begin position="200"/>
        <end position="297"/>
    </location>
</feature>
<feature type="compositionally biased region" description="Pro residues" evidence="2">
    <location>
        <begin position="37"/>
        <end position="63"/>
    </location>
</feature>
<accession>A0A8S1IWV1</accession>
<dbReference type="PANTHER" id="PTHR35299">
    <property type="entry name" value="RUBISCO ACCUMULATION FACTOR 1"/>
    <property type="match status" value="1"/>
</dbReference>
<feature type="domain" description="Rubisco accumulation factor 1 C-terminal" evidence="3">
    <location>
        <begin position="314"/>
        <end position="390"/>
    </location>
</feature>
<evidence type="ECO:0000259" key="4">
    <source>
        <dbReference type="Pfam" id="PF18578"/>
    </source>
</evidence>
<dbReference type="OrthoDB" id="2017169at2759"/>
<gene>
    <name evidence="6" type="ORF">OSTQU699_LOCUS4960</name>
</gene>
<feature type="region of interest" description="Disordered" evidence="2">
    <location>
        <begin position="25"/>
        <end position="100"/>
    </location>
</feature>
<evidence type="ECO:0000256" key="1">
    <source>
        <dbReference type="ARBA" id="ARBA00023186"/>
    </source>
</evidence>
<feature type="domain" description="Rubisco accumulation factor 1 helix turn helix" evidence="5">
    <location>
        <begin position="121"/>
        <end position="180"/>
    </location>
</feature>
<dbReference type="Proteomes" id="UP000708148">
    <property type="component" value="Unassembled WGS sequence"/>
</dbReference>
<dbReference type="EMBL" id="CAJHUC010001071">
    <property type="protein sequence ID" value="CAD7699601.1"/>
    <property type="molecule type" value="Genomic_DNA"/>
</dbReference>
<dbReference type="Pfam" id="PF18578">
    <property type="entry name" value="Raf1_N"/>
    <property type="match status" value="1"/>
</dbReference>
<comment type="caution">
    <text evidence="6">The sequence shown here is derived from an EMBL/GenBank/DDBJ whole genome shotgun (WGS) entry which is preliminary data.</text>
</comment>
<keyword evidence="7" id="KW-1185">Reference proteome</keyword>
<dbReference type="InterPro" id="IPR040858">
    <property type="entry name" value="Raf1_C"/>
</dbReference>
<evidence type="ECO:0000259" key="5">
    <source>
        <dbReference type="Pfam" id="PF18579"/>
    </source>
</evidence>
<dbReference type="AlphaFoldDB" id="A0A8S1IWV1"/>
<dbReference type="Pfam" id="PF18087">
    <property type="entry name" value="RuBisCo_chap_C"/>
    <property type="match status" value="1"/>
</dbReference>
<organism evidence="6 7">
    <name type="scientific">Ostreobium quekettii</name>
    <dbReference type="NCBI Taxonomy" id="121088"/>
    <lineage>
        <taxon>Eukaryota</taxon>
        <taxon>Viridiplantae</taxon>
        <taxon>Chlorophyta</taxon>
        <taxon>core chlorophytes</taxon>
        <taxon>Ulvophyceae</taxon>
        <taxon>TCBD clade</taxon>
        <taxon>Bryopsidales</taxon>
        <taxon>Ostreobineae</taxon>
        <taxon>Ostreobiaceae</taxon>
        <taxon>Ostreobium</taxon>
    </lineage>
</organism>
<evidence type="ECO:0000313" key="7">
    <source>
        <dbReference type="Proteomes" id="UP000708148"/>
    </source>
</evidence>
<dbReference type="InterPro" id="IPR040781">
    <property type="entry name" value="Raf1_HTH"/>
</dbReference>
<dbReference type="GO" id="GO:0110102">
    <property type="term" value="P:ribulose bisphosphate carboxylase complex assembly"/>
    <property type="evidence" value="ECO:0007669"/>
    <property type="project" value="UniProtKB-ARBA"/>
</dbReference>
<evidence type="ECO:0000256" key="2">
    <source>
        <dbReference type="SAM" id="MobiDB-lite"/>
    </source>
</evidence>
<dbReference type="InterPro" id="IPR041358">
    <property type="entry name" value="Raf1_N"/>
</dbReference>
<dbReference type="PANTHER" id="PTHR35299:SF6">
    <property type="entry name" value="RUBISCO ACCUMULATION FACTOR 1"/>
    <property type="match status" value="1"/>
</dbReference>
<protein>
    <submittedName>
        <fullName evidence="6">Uncharacterized protein</fullName>
    </submittedName>
</protein>
<proteinExistence type="predicted"/>
<dbReference type="Pfam" id="PF18579">
    <property type="entry name" value="Raf1_HTH"/>
    <property type="match status" value="1"/>
</dbReference>
<dbReference type="InterPro" id="IPR037494">
    <property type="entry name" value="RAF1"/>
</dbReference>
<name>A0A8S1IWV1_9CHLO</name>